<dbReference type="AlphaFoldDB" id="A0A814V0M4"/>
<feature type="compositionally biased region" description="Acidic residues" evidence="1">
    <location>
        <begin position="83"/>
        <end position="103"/>
    </location>
</feature>
<sequence length="294" mass="32681">MGGGGSKKPKQVNEPPVQKLLPPPLEQPKRDVSLLSLPRAPPTFSPVEEERPRISPVLRPITPASTKKSVSVREKSFHKSGDEENDHDDDDDDDSDDDEDDDERPSTSGQRGKPKSRATTKVTTPSPIPLLKKRASVASSTTTTTSTHSDLHRAGSSTHKGELGRYCSHCPHCQRRSPGKNSIVAEKTPVWLTKRPKREGLTINMDNYDADAIHEKVIALNGHIPGSYDYQPQLTIALTKDKNEFTKENYFTLPFVVKTVPGVAPACTPFPNYKILERNERRINKPYTLPLFTD</sequence>
<evidence type="ECO:0000256" key="1">
    <source>
        <dbReference type="SAM" id="MobiDB-lite"/>
    </source>
</evidence>
<dbReference type="Proteomes" id="UP000663852">
    <property type="component" value="Unassembled WGS sequence"/>
</dbReference>
<protein>
    <submittedName>
        <fullName evidence="2">Uncharacterized protein</fullName>
    </submittedName>
</protein>
<proteinExistence type="predicted"/>
<feature type="compositionally biased region" description="Basic and acidic residues" evidence="1">
    <location>
        <begin position="71"/>
        <end position="82"/>
    </location>
</feature>
<evidence type="ECO:0000313" key="2">
    <source>
        <dbReference type="EMBL" id="CAF1182637.1"/>
    </source>
</evidence>
<accession>A0A814V0M4</accession>
<name>A0A814V0M4_ADIRI</name>
<organism evidence="2 3">
    <name type="scientific">Adineta ricciae</name>
    <name type="common">Rotifer</name>
    <dbReference type="NCBI Taxonomy" id="249248"/>
    <lineage>
        <taxon>Eukaryota</taxon>
        <taxon>Metazoa</taxon>
        <taxon>Spiralia</taxon>
        <taxon>Gnathifera</taxon>
        <taxon>Rotifera</taxon>
        <taxon>Eurotatoria</taxon>
        <taxon>Bdelloidea</taxon>
        <taxon>Adinetida</taxon>
        <taxon>Adinetidae</taxon>
        <taxon>Adineta</taxon>
    </lineage>
</organism>
<comment type="caution">
    <text evidence="2">The sequence shown here is derived from an EMBL/GenBank/DDBJ whole genome shotgun (WGS) entry which is preliminary data.</text>
</comment>
<evidence type="ECO:0000313" key="3">
    <source>
        <dbReference type="Proteomes" id="UP000663852"/>
    </source>
</evidence>
<feature type="compositionally biased region" description="Basic and acidic residues" evidence="1">
    <location>
        <begin position="149"/>
        <end position="161"/>
    </location>
</feature>
<feature type="region of interest" description="Disordered" evidence="1">
    <location>
        <begin position="1"/>
        <end position="161"/>
    </location>
</feature>
<reference evidence="2" key="1">
    <citation type="submission" date="2021-02" db="EMBL/GenBank/DDBJ databases">
        <authorList>
            <person name="Nowell W R."/>
        </authorList>
    </citation>
    <scope>NUCLEOTIDE SEQUENCE</scope>
</reference>
<dbReference type="OrthoDB" id="10065750at2759"/>
<dbReference type="EMBL" id="CAJNOJ010000138">
    <property type="protein sequence ID" value="CAF1182637.1"/>
    <property type="molecule type" value="Genomic_DNA"/>
</dbReference>
<gene>
    <name evidence="2" type="ORF">EDS130_LOCUS24330</name>
</gene>